<proteinExistence type="predicted"/>
<evidence type="ECO:0000313" key="5">
    <source>
        <dbReference type="Proteomes" id="UP000467841"/>
    </source>
</evidence>
<dbReference type="PANTHER" id="PTHR47274:SF15">
    <property type="entry name" value="GENOME ASSEMBLY, CHROMOSOME: A05"/>
    <property type="match status" value="1"/>
</dbReference>
<dbReference type="EMBL" id="CACVBM020001573">
    <property type="protein sequence ID" value="CAA7054367.1"/>
    <property type="molecule type" value="Genomic_DNA"/>
</dbReference>
<dbReference type="GO" id="GO:0016567">
    <property type="term" value="P:protein ubiquitination"/>
    <property type="evidence" value="ECO:0007669"/>
    <property type="project" value="UniProtKB-UniPathway"/>
</dbReference>
<dbReference type="UniPathway" id="UPA00143"/>
<dbReference type="CDD" id="cd14733">
    <property type="entry name" value="BACK"/>
    <property type="match status" value="1"/>
</dbReference>
<protein>
    <recommendedName>
        <fullName evidence="3">BTB domain-containing protein</fullName>
    </recommendedName>
</protein>
<dbReference type="Proteomes" id="UP000467841">
    <property type="component" value="Unassembled WGS sequence"/>
</dbReference>
<dbReference type="SUPFAM" id="SSF54695">
    <property type="entry name" value="POZ domain"/>
    <property type="match status" value="1"/>
</dbReference>
<comment type="caution">
    <text evidence="4">The sequence shown here is derived from an EMBL/GenBank/DDBJ whole genome shotgun (WGS) entry which is preliminary data.</text>
</comment>
<name>A0A6D2KIP7_9BRAS</name>
<dbReference type="PANTHER" id="PTHR47274">
    <property type="entry name" value="BTB/POZ DOMAIN CONTAINING PROTEIN, EXPRESSED-RELATED"/>
    <property type="match status" value="1"/>
</dbReference>
<evidence type="ECO:0000259" key="3">
    <source>
        <dbReference type="PROSITE" id="PS50097"/>
    </source>
</evidence>
<dbReference type="PROSITE" id="PS50097">
    <property type="entry name" value="BTB"/>
    <property type="match status" value="1"/>
</dbReference>
<organism evidence="4 5">
    <name type="scientific">Microthlaspi erraticum</name>
    <dbReference type="NCBI Taxonomy" id="1685480"/>
    <lineage>
        <taxon>Eukaryota</taxon>
        <taxon>Viridiplantae</taxon>
        <taxon>Streptophyta</taxon>
        <taxon>Embryophyta</taxon>
        <taxon>Tracheophyta</taxon>
        <taxon>Spermatophyta</taxon>
        <taxon>Magnoliopsida</taxon>
        <taxon>eudicotyledons</taxon>
        <taxon>Gunneridae</taxon>
        <taxon>Pentapetalae</taxon>
        <taxon>rosids</taxon>
        <taxon>malvids</taxon>
        <taxon>Brassicales</taxon>
        <taxon>Brassicaceae</taxon>
        <taxon>Coluteocarpeae</taxon>
        <taxon>Microthlaspi</taxon>
    </lineage>
</organism>
<dbReference type="OrthoDB" id="6359816at2759"/>
<dbReference type="Gene3D" id="1.25.40.420">
    <property type="match status" value="1"/>
</dbReference>
<evidence type="ECO:0000256" key="1">
    <source>
        <dbReference type="ARBA" id="ARBA00002668"/>
    </source>
</evidence>
<keyword evidence="5" id="KW-1185">Reference proteome</keyword>
<dbReference type="Pfam" id="PF00651">
    <property type="entry name" value="BTB"/>
    <property type="match status" value="1"/>
</dbReference>
<dbReference type="InterPro" id="IPR011333">
    <property type="entry name" value="SKP1/BTB/POZ_sf"/>
</dbReference>
<reference evidence="4" key="1">
    <citation type="submission" date="2020-01" db="EMBL/GenBank/DDBJ databases">
        <authorList>
            <person name="Mishra B."/>
        </authorList>
    </citation>
    <scope>NUCLEOTIDE SEQUENCE [LARGE SCALE GENOMIC DNA]</scope>
</reference>
<dbReference type="CDD" id="cd18186">
    <property type="entry name" value="BTB_POZ_ZBTB_KLHL-like"/>
    <property type="match status" value="1"/>
</dbReference>
<evidence type="ECO:0000256" key="2">
    <source>
        <dbReference type="ARBA" id="ARBA00004906"/>
    </source>
</evidence>
<feature type="domain" description="BTB" evidence="3">
    <location>
        <begin position="24"/>
        <end position="92"/>
    </location>
</feature>
<accession>A0A6D2KIP7</accession>
<gene>
    <name evidence="4" type="ORF">MERR_LOCUS41603</name>
</gene>
<dbReference type="AlphaFoldDB" id="A0A6D2KIP7"/>
<dbReference type="InterPro" id="IPR000210">
    <property type="entry name" value="BTB/POZ_dom"/>
</dbReference>
<comment type="function">
    <text evidence="1">May act as a substrate-specific adapter of an E3 ubiquitin-protein ligase complex (CUL3-RBX1-BTB) which mediates the ubiquitination and subsequent proteasomal degradation of target proteins.</text>
</comment>
<dbReference type="SMART" id="SM00225">
    <property type="entry name" value="BTB"/>
    <property type="match status" value="1"/>
</dbReference>
<sequence length="201" mass="22373">MEKQTSLGIFSGGFANVLEEQWQVDLQLKAGDSDEGATISAHKLVLAARSKVFRKMLEHEEFKASFGMETITLSEMKHEEVKALVEFMYSDDSMPCCGVHARSLYLAAGKYEIPHLRDLCRKQLISSLNESNALDILELAQIPFENALNEAALGCIKTNITKIASTDEFKLFAASNPNLSVEIIKASFRRSSSNNGYSYCY</sequence>
<evidence type="ECO:0000313" key="4">
    <source>
        <dbReference type="EMBL" id="CAA7054367.1"/>
    </source>
</evidence>
<dbReference type="Gene3D" id="3.30.710.10">
    <property type="entry name" value="Potassium Channel Kv1.1, Chain A"/>
    <property type="match status" value="1"/>
</dbReference>
<dbReference type="InterPro" id="IPR044784">
    <property type="entry name" value="At1g01640-like"/>
</dbReference>
<comment type="pathway">
    <text evidence="2">Protein modification; protein ubiquitination.</text>
</comment>